<evidence type="ECO:0000256" key="6">
    <source>
        <dbReference type="ARBA" id="ARBA00022898"/>
    </source>
</evidence>
<dbReference type="PIRSF" id="PIRSF000524">
    <property type="entry name" value="SPT"/>
    <property type="match status" value="1"/>
</dbReference>
<feature type="domain" description="Aminotransferase class V" evidence="11">
    <location>
        <begin position="108"/>
        <end position="300"/>
    </location>
</feature>
<dbReference type="FunFam" id="3.40.640.10:FF:000027">
    <property type="entry name" value="Serine--pyruvate aminotransferase, mitochondrial"/>
    <property type="match status" value="1"/>
</dbReference>
<evidence type="ECO:0000256" key="8">
    <source>
        <dbReference type="PIRSR" id="PIRSR000524-50"/>
    </source>
</evidence>
<dbReference type="PANTHER" id="PTHR21152:SF24">
    <property type="entry name" value="ALANINE--GLYOXYLATE AMINOTRANSFERASE 1"/>
    <property type="match status" value="1"/>
</dbReference>
<dbReference type="GO" id="GO:0019265">
    <property type="term" value="P:glycine biosynthetic process, by transamination of glyoxylate"/>
    <property type="evidence" value="ECO:0007669"/>
    <property type="project" value="TreeGrafter"/>
</dbReference>
<dbReference type="InterPro" id="IPR015421">
    <property type="entry name" value="PyrdxlP-dep_Trfase_major"/>
</dbReference>
<comment type="cofactor">
    <cofactor evidence="1 8 10">
        <name>pyridoxal 5'-phosphate</name>
        <dbReference type="ChEBI" id="CHEBI:597326"/>
    </cofactor>
</comment>
<dbReference type="Pfam" id="PF00266">
    <property type="entry name" value="Aminotran_5"/>
    <property type="match status" value="1"/>
</dbReference>
<dbReference type="PROSITE" id="PS00595">
    <property type="entry name" value="AA_TRANSFER_CLASS_5"/>
    <property type="match status" value="1"/>
</dbReference>
<accession>A0A8H5GY64</accession>
<gene>
    <name evidence="12" type="ORF">D9615_007422</name>
</gene>
<protein>
    <recommendedName>
        <fullName evidence="3">alanine--glyoxylate transaminase</fullName>
        <ecNumber evidence="3">2.6.1.44</ecNumber>
    </recommendedName>
</protein>
<organism evidence="12 13">
    <name type="scientific">Tricholomella constricta</name>
    <dbReference type="NCBI Taxonomy" id="117010"/>
    <lineage>
        <taxon>Eukaryota</taxon>
        <taxon>Fungi</taxon>
        <taxon>Dikarya</taxon>
        <taxon>Basidiomycota</taxon>
        <taxon>Agaricomycotina</taxon>
        <taxon>Agaricomycetes</taxon>
        <taxon>Agaricomycetidae</taxon>
        <taxon>Agaricales</taxon>
        <taxon>Tricholomatineae</taxon>
        <taxon>Lyophyllaceae</taxon>
        <taxon>Tricholomella</taxon>
    </lineage>
</organism>
<dbReference type="Gene3D" id="3.40.640.10">
    <property type="entry name" value="Type I PLP-dependent aspartate aminotransferase-like (Major domain)"/>
    <property type="match status" value="1"/>
</dbReference>
<evidence type="ECO:0000313" key="13">
    <source>
        <dbReference type="Proteomes" id="UP000565441"/>
    </source>
</evidence>
<evidence type="ECO:0000256" key="4">
    <source>
        <dbReference type="ARBA" id="ARBA00022576"/>
    </source>
</evidence>
<keyword evidence="6 8" id="KW-0663">Pyridoxal phosphate</keyword>
<dbReference type="EC" id="2.6.1.44" evidence="3"/>
<feature type="modified residue" description="N6-(pyridoxal phosphate)lysine" evidence="8">
    <location>
        <position position="234"/>
    </location>
</feature>
<evidence type="ECO:0000256" key="1">
    <source>
        <dbReference type="ARBA" id="ARBA00001933"/>
    </source>
</evidence>
<evidence type="ECO:0000259" key="11">
    <source>
        <dbReference type="Pfam" id="PF00266"/>
    </source>
</evidence>
<dbReference type="OrthoDB" id="7403325at2759"/>
<evidence type="ECO:0000256" key="10">
    <source>
        <dbReference type="RuleBase" id="RU004504"/>
    </source>
</evidence>
<dbReference type="Proteomes" id="UP000565441">
    <property type="component" value="Unassembled WGS sequence"/>
</dbReference>
<reference evidence="12 13" key="1">
    <citation type="journal article" date="2020" name="ISME J.">
        <title>Uncovering the hidden diversity of litter-decomposition mechanisms in mushroom-forming fungi.</title>
        <authorList>
            <person name="Floudas D."/>
            <person name="Bentzer J."/>
            <person name="Ahren D."/>
            <person name="Johansson T."/>
            <person name="Persson P."/>
            <person name="Tunlid A."/>
        </authorList>
    </citation>
    <scope>NUCLEOTIDE SEQUENCE [LARGE SCALE GENOMIC DNA]</scope>
    <source>
        <strain evidence="12 13">CBS 661.87</strain>
    </source>
</reference>
<evidence type="ECO:0000256" key="2">
    <source>
        <dbReference type="ARBA" id="ARBA00009236"/>
    </source>
</evidence>
<evidence type="ECO:0000256" key="9">
    <source>
        <dbReference type="RuleBase" id="RU004075"/>
    </source>
</evidence>
<dbReference type="Gene3D" id="3.90.1150.10">
    <property type="entry name" value="Aspartate Aminotransferase, domain 1"/>
    <property type="match status" value="1"/>
</dbReference>
<evidence type="ECO:0000313" key="12">
    <source>
        <dbReference type="EMBL" id="KAF5373323.1"/>
    </source>
</evidence>
<keyword evidence="4" id="KW-0032">Aminotransferase</keyword>
<evidence type="ECO:0000256" key="5">
    <source>
        <dbReference type="ARBA" id="ARBA00022679"/>
    </source>
</evidence>
<feature type="binding site" evidence="7">
    <location>
        <position position="388"/>
    </location>
    <ligand>
        <name>substrate</name>
    </ligand>
</feature>
<dbReference type="GO" id="GO:0005777">
    <property type="term" value="C:peroxisome"/>
    <property type="evidence" value="ECO:0007669"/>
    <property type="project" value="TreeGrafter"/>
</dbReference>
<dbReference type="InterPro" id="IPR024169">
    <property type="entry name" value="SP_NH2Trfase/AEP_transaminase"/>
</dbReference>
<comment type="caution">
    <text evidence="12">The sequence shown here is derived from an EMBL/GenBank/DDBJ whole genome shotgun (WGS) entry which is preliminary data.</text>
</comment>
<evidence type="ECO:0000256" key="3">
    <source>
        <dbReference type="ARBA" id="ARBA00013049"/>
    </source>
</evidence>
<dbReference type="InterPro" id="IPR020578">
    <property type="entry name" value="Aminotrans_V_PyrdxlP_BS"/>
</dbReference>
<dbReference type="PANTHER" id="PTHR21152">
    <property type="entry name" value="AMINOTRANSFERASE CLASS V"/>
    <property type="match status" value="1"/>
</dbReference>
<dbReference type="InterPro" id="IPR000192">
    <property type="entry name" value="Aminotrans_V_dom"/>
</dbReference>
<keyword evidence="13" id="KW-1185">Reference proteome</keyword>
<dbReference type="FunFam" id="3.90.1150.10:FF:000049">
    <property type="entry name" value="Alanine-glyoxylate aminotransferase 1"/>
    <property type="match status" value="1"/>
</dbReference>
<sequence length="423" mass="45907">MVFLSVFMASLSRLRVIAPSLRSFSRSPVPSLLQSRTFTMTTCDEFKQAPHKLLVIPGPIEVSDEVLFANAHPAVSHVAPDFIKGCHREVVFTKDAQPFLISGSGTLGWDQVSANLVESGENALVLHSGYFGDSFSDCLQTYGANVDLVKAELGTAVSQSVIEEKLKAKKYKVLTFTHVDTSTGVLSDAKAIAETVKRVSPDTLIVADCVCSVGSEEIRFDDWGLDIVLTASQKGLGTPPGLSIVVASQRAMKVFESRKSPVTSYYASWKKWLPIMKAYEAGTPAYFATPPVNLINAYLASLRQITRASPSLEERFRLHREASQRVKDAASELGLKQIALDPAFAANGMTTVYYPDGLGAADILPRFAQRGLVIAGGLLGSIKDKYFRIGHMGVTVVDSDRGDVDNIVRVLKESITEARSQKA</sequence>
<dbReference type="EMBL" id="JAACJP010000040">
    <property type="protein sequence ID" value="KAF5373323.1"/>
    <property type="molecule type" value="Genomic_DNA"/>
</dbReference>
<dbReference type="InterPro" id="IPR015422">
    <property type="entry name" value="PyrdxlP-dep_Trfase_small"/>
</dbReference>
<evidence type="ECO:0000256" key="7">
    <source>
        <dbReference type="PIRSR" id="PIRSR000524-1"/>
    </source>
</evidence>
<dbReference type="SUPFAM" id="SSF53383">
    <property type="entry name" value="PLP-dependent transferases"/>
    <property type="match status" value="1"/>
</dbReference>
<dbReference type="InterPro" id="IPR015424">
    <property type="entry name" value="PyrdxlP-dep_Trfase"/>
</dbReference>
<dbReference type="GO" id="GO:0004760">
    <property type="term" value="F:L-serine-pyruvate transaminase activity"/>
    <property type="evidence" value="ECO:0007669"/>
    <property type="project" value="TreeGrafter"/>
</dbReference>
<proteinExistence type="inferred from homology"/>
<keyword evidence="5" id="KW-0808">Transferase</keyword>
<dbReference type="AlphaFoldDB" id="A0A8H5GY64"/>
<comment type="similarity">
    <text evidence="2 9">Belongs to the class-V pyridoxal-phosphate-dependent aminotransferase family.</text>
</comment>
<dbReference type="GO" id="GO:0008453">
    <property type="term" value="F:alanine-glyoxylate transaminase activity"/>
    <property type="evidence" value="ECO:0007669"/>
    <property type="project" value="UniProtKB-EC"/>
</dbReference>
<name>A0A8H5GY64_9AGAR</name>